<dbReference type="CDD" id="cd04277">
    <property type="entry name" value="ZnMc_serralysin_like"/>
    <property type="match status" value="1"/>
</dbReference>
<dbReference type="Gene3D" id="3.40.390.10">
    <property type="entry name" value="Collagenase (Catalytic Domain)"/>
    <property type="match status" value="1"/>
</dbReference>
<dbReference type="InterPro" id="IPR006026">
    <property type="entry name" value="Peptidase_Metallo"/>
</dbReference>
<dbReference type="InterPro" id="IPR024079">
    <property type="entry name" value="MetalloPept_cat_dom_sf"/>
</dbReference>
<dbReference type="InterPro" id="IPR001343">
    <property type="entry name" value="Hemolysn_Ca-bd"/>
</dbReference>
<sequence length="702" mass="74048">MCTICAAIRPFDPSCALSGLAGTGIDSLRAVIRETADAAPRQGTAYRMAVGDSFVGAIDGRCDEDWVGIALEAGRSYVFELRGAGRSPLLDPVVELYSPQGGFLRFVDNEGQGLNSRMVFTAPQSGTYYLSVEGHHNSIGGFQLTAQVLQPLRPASLDTMATYLTRGYWIDKGLVPRAYDVRTDNIITVDLSGLGPAGQAMARSALQAWAAVADLQFRETTTRAEIRFTENDRGAYAGATMTLDGRVVSSVLNIDRGWHQSEGNRIGTYTFQTYLHEIGHALGLGHMGPYNGGGTFPGDARFANDSWQASVMSYFAQTRNPNIDASYAFAATLMPADIIAIQRLYGAAGAGTLTAGNTVYGLGHTLGDSWLGRIFAAQNGAQLPGIEDARDVAMTIYDAGGFDTINFSRDGMDQRVDLRMGASSDVWGLRGNLQIAPGTLIEGYVAGSGNDVVQGNAVGNMLRGGAGNDRILGNGGNDSLHGGMGNDTLIGGAGNDRLFGNEGADHLTDMLGNNWMAGGMGNDRLTAGAGRDTLYGDMGNDIILAGAGDDLVFGGPGWDTIRAGAGNDRAEGGMGNDLLDGGPGRDTLLGQQGNDTIIGGLGQDVLTGGMGADVFRFNSVADSARGLADLITDFRPGEDMIDLRALNLTFAGTGPHDGMRSLRWDHMDGATRLLVDVNGDRTPDMIIRLAGRLELEADHFLL</sequence>
<dbReference type="AlphaFoldDB" id="A0A4U0QVH1"/>
<evidence type="ECO:0000256" key="1">
    <source>
        <dbReference type="ARBA" id="ARBA00001913"/>
    </source>
</evidence>
<keyword evidence="5 11" id="KW-0645">Protease</keyword>
<dbReference type="Pfam" id="PF08548">
    <property type="entry name" value="Peptidase_M10_C"/>
    <property type="match status" value="1"/>
</dbReference>
<keyword evidence="7" id="KW-0677">Repeat</keyword>
<evidence type="ECO:0000256" key="7">
    <source>
        <dbReference type="ARBA" id="ARBA00022737"/>
    </source>
</evidence>
<dbReference type="InterPro" id="IPR050557">
    <property type="entry name" value="RTX_toxin/Mannuronan_C5-epim"/>
</dbReference>
<dbReference type="GO" id="GO:0005509">
    <property type="term" value="F:calcium ion binding"/>
    <property type="evidence" value="ECO:0007669"/>
    <property type="project" value="InterPro"/>
</dbReference>
<dbReference type="RefSeq" id="WP_136855610.1">
    <property type="nucleotide sequence ID" value="NZ_SUNH01000006.1"/>
</dbReference>
<accession>A0A4U0QVH1</accession>
<dbReference type="InterPro" id="IPR001818">
    <property type="entry name" value="Pept_M10_metallopeptidase"/>
</dbReference>
<evidence type="ECO:0000256" key="9">
    <source>
        <dbReference type="ARBA" id="ARBA00022833"/>
    </source>
</evidence>
<comment type="similarity">
    <text evidence="3">Belongs to the peptidase M10B family.</text>
</comment>
<keyword evidence="8" id="KW-0378">Hydrolase</keyword>
<reference evidence="11 12" key="1">
    <citation type="submission" date="2019-04" db="EMBL/GenBank/DDBJ databases">
        <authorList>
            <person name="Li J."/>
        </authorList>
    </citation>
    <scope>NUCLEOTIDE SEQUENCE [LARGE SCALE GENOMIC DNA]</scope>
    <source>
        <strain evidence="11 12">CCTCC AB2016182</strain>
    </source>
</reference>
<dbReference type="PANTHER" id="PTHR38340">
    <property type="entry name" value="S-LAYER PROTEIN"/>
    <property type="match status" value="1"/>
</dbReference>
<dbReference type="SMART" id="SM00235">
    <property type="entry name" value="ZnMc"/>
    <property type="match status" value="1"/>
</dbReference>
<dbReference type="EMBL" id="SUNH01000006">
    <property type="protein sequence ID" value="TJZ86181.1"/>
    <property type="molecule type" value="Genomic_DNA"/>
</dbReference>
<feature type="domain" description="Peptidase metallopeptidase" evidence="10">
    <location>
        <begin position="175"/>
        <end position="347"/>
    </location>
</feature>
<dbReference type="Pfam" id="PF00413">
    <property type="entry name" value="Peptidase_M10"/>
    <property type="match status" value="1"/>
</dbReference>
<keyword evidence="11" id="KW-0482">Metalloprotease</keyword>
<dbReference type="GO" id="GO:0004222">
    <property type="term" value="F:metalloendopeptidase activity"/>
    <property type="evidence" value="ECO:0007669"/>
    <property type="project" value="InterPro"/>
</dbReference>
<evidence type="ECO:0000256" key="4">
    <source>
        <dbReference type="ARBA" id="ARBA00022525"/>
    </source>
</evidence>
<evidence type="ECO:0000313" key="12">
    <source>
        <dbReference type="Proteomes" id="UP000306223"/>
    </source>
</evidence>
<evidence type="ECO:0000256" key="5">
    <source>
        <dbReference type="ARBA" id="ARBA00022670"/>
    </source>
</evidence>
<dbReference type="Gene3D" id="2.150.10.10">
    <property type="entry name" value="Serralysin-like metalloprotease, C-terminal"/>
    <property type="match status" value="3"/>
</dbReference>
<evidence type="ECO:0000256" key="6">
    <source>
        <dbReference type="ARBA" id="ARBA00022723"/>
    </source>
</evidence>
<evidence type="ECO:0000259" key="10">
    <source>
        <dbReference type="SMART" id="SM00235"/>
    </source>
</evidence>
<dbReference type="PRINTS" id="PR00313">
    <property type="entry name" value="CABNDNGRPT"/>
</dbReference>
<dbReference type="GO" id="GO:0005615">
    <property type="term" value="C:extracellular space"/>
    <property type="evidence" value="ECO:0007669"/>
    <property type="project" value="InterPro"/>
</dbReference>
<comment type="subcellular location">
    <subcellularLocation>
        <location evidence="2">Secreted</location>
    </subcellularLocation>
</comment>
<dbReference type="OrthoDB" id="733404at2"/>
<name>A0A4U0QVH1_9RHOB</name>
<proteinExistence type="inferred from homology"/>
<dbReference type="InterPro" id="IPR034033">
    <property type="entry name" value="Serralysin-like"/>
</dbReference>
<dbReference type="PANTHER" id="PTHR38340:SF1">
    <property type="entry name" value="S-LAYER PROTEIN"/>
    <property type="match status" value="1"/>
</dbReference>
<dbReference type="InterPro" id="IPR018511">
    <property type="entry name" value="Hemolysin-typ_Ca-bd_CS"/>
</dbReference>
<protein>
    <submittedName>
        <fullName evidence="11">Matrixin family metalloprotease</fullName>
    </submittedName>
</protein>
<comment type="caution">
    <text evidence="11">The sequence shown here is derived from an EMBL/GenBank/DDBJ whole genome shotgun (WGS) entry which is preliminary data.</text>
</comment>
<dbReference type="SUPFAM" id="SSF51120">
    <property type="entry name" value="beta-Roll"/>
    <property type="match status" value="2"/>
</dbReference>
<evidence type="ECO:0000256" key="8">
    <source>
        <dbReference type="ARBA" id="ARBA00022801"/>
    </source>
</evidence>
<dbReference type="GO" id="GO:0006508">
    <property type="term" value="P:proteolysis"/>
    <property type="evidence" value="ECO:0007669"/>
    <property type="project" value="UniProtKB-KW"/>
</dbReference>
<keyword evidence="12" id="KW-1185">Reference proteome</keyword>
<dbReference type="Proteomes" id="UP000306223">
    <property type="component" value="Unassembled WGS sequence"/>
</dbReference>
<dbReference type="Pfam" id="PF00353">
    <property type="entry name" value="HemolysinCabind"/>
    <property type="match status" value="4"/>
</dbReference>
<keyword evidence="4" id="KW-0964">Secreted</keyword>
<dbReference type="GO" id="GO:0031012">
    <property type="term" value="C:extracellular matrix"/>
    <property type="evidence" value="ECO:0007669"/>
    <property type="project" value="InterPro"/>
</dbReference>
<evidence type="ECO:0000256" key="3">
    <source>
        <dbReference type="ARBA" id="ARBA00009490"/>
    </source>
</evidence>
<keyword evidence="6" id="KW-0479">Metal-binding</keyword>
<dbReference type="GO" id="GO:0008270">
    <property type="term" value="F:zinc ion binding"/>
    <property type="evidence" value="ECO:0007669"/>
    <property type="project" value="InterPro"/>
</dbReference>
<dbReference type="SUPFAM" id="SSF55486">
    <property type="entry name" value="Metalloproteases ('zincins'), catalytic domain"/>
    <property type="match status" value="1"/>
</dbReference>
<organism evidence="11 12">
    <name type="scientific">Paracoccus hibiscisoli</name>
    <dbReference type="NCBI Taxonomy" id="2023261"/>
    <lineage>
        <taxon>Bacteria</taxon>
        <taxon>Pseudomonadati</taxon>
        <taxon>Pseudomonadota</taxon>
        <taxon>Alphaproteobacteria</taxon>
        <taxon>Rhodobacterales</taxon>
        <taxon>Paracoccaceae</taxon>
        <taxon>Paracoccus</taxon>
    </lineage>
</organism>
<evidence type="ECO:0000313" key="11">
    <source>
        <dbReference type="EMBL" id="TJZ86181.1"/>
    </source>
</evidence>
<dbReference type="InterPro" id="IPR013858">
    <property type="entry name" value="Peptidase_M10B_C"/>
</dbReference>
<gene>
    <name evidence="11" type="ORF">FA740_04655</name>
</gene>
<evidence type="ECO:0000256" key="2">
    <source>
        <dbReference type="ARBA" id="ARBA00004613"/>
    </source>
</evidence>
<comment type="cofactor">
    <cofactor evidence="1">
        <name>Ca(2+)</name>
        <dbReference type="ChEBI" id="CHEBI:29108"/>
    </cofactor>
</comment>
<dbReference type="PROSITE" id="PS00330">
    <property type="entry name" value="HEMOLYSIN_CALCIUM"/>
    <property type="match status" value="4"/>
</dbReference>
<keyword evidence="9" id="KW-0862">Zinc</keyword>
<dbReference type="Gene3D" id="2.60.120.380">
    <property type="match status" value="1"/>
</dbReference>
<dbReference type="InterPro" id="IPR011049">
    <property type="entry name" value="Serralysin-like_metalloprot_C"/>
</dbReference>